<evidence type="ECO:0000313" key="3">
    <source>
        <dbReference type="EMBL" id="KAK3096908.1"/>
    </source>
</evidence>
<reference evidence="3" key="1">
    <citation type="submission" date="2019-08" db="EMBL/GenBank/DDBJ databases">
        <title>The improved chromosome-level genome for the pearl oyster Pinctada fucata martensii using PacBio sequencing and Hi-C.</title>
        <authorList>
            <person name="Zheng Z."/>
        </authorList>
    </citation>
    <scope>NUCLEOTIDE SEQUENCE</scope>
    <source>
        <strain evidence="3">ZZ-2019</strain>
        <tissue evidence="3">Adductor muscle</tissue>
    </source>
</reference>
<dbReference type="PANTHER" id="PTHR21349:SF0">
    <property type="entry name" value="LARGE RIBOSOMAL SUBUNIT PROTEIN BL21M"/>
    <property type="match status" value="1"/>
</dbReference>
<gene>
    <name evidence="3" type="ORF">FSP39_004655</name>
</gene>
<dbReference type="GO" id="GO:0003735">
    <property type="term" value="F:structural constituent of ribosome"/>
    <property type="evidence" value="ECO:0007669"/>
    <property type="project" value="TreeGrafter"/>
</dbReference>
<dbReference type="GO" id="GO:0005762">
    <property type="term" value="C:mitochondrial large ribosomal subunit"/>
    <property type="evidence" value="ECO:0007669"/>
    <property type="project" value="TreeGrafter"/>
</dbReference>
<protein>
    <recommendedName>
        <fullName evidence="2">Large ribosomal subunit protein bL21m</fullName>
    </recommendedName>
</protein>
<organism evidence="3 4">
    <name type="scientific">Pinctada imbricata</name>
    <name type="common">Atlantic pearl-oyster</name>
    <name type="synonym">Pinctada martensii</name>
    <dbReference type="NCBI Taxonomy" id="66713"/>
    <lineage>
        <taxon>Eukaryota</taxon>
        <taxon>Metazoa</taxon>
        <taxon>Spiralia</taxon>
        <taxon>Lophotrochozoa</taxon>
        <taxon>Mollusca</taxon>
        <taxon>Bivalvia</taxon>
        <taxon>Autobranchia</taxon>
        <taxon>Pteriomorphia</taxon>
        <taxon>Pterioida</taxon>
        <taxon>Pterioidea</taxon>
        <taxon>Pteriidae</taxon>
        <taxon>Pinctada</taxon>
    </lineage>
</organism>
<dbReference type="AlphaFoldDB" id="A0AA88Y2N1"/>
<comment type="caution">
    <text evidence="3">The sequence shown here is derived from an EMBL/GenBank/DDBJ whole genome shotgun (WGS) entry which is preliminary data.</text>
</comment>
<name>A0AA88Y2N1_PINIB</name>
<keyword evidence="4" id="KW-1185">Reference proteome</keyword>
<proteinExistence type="inferred from homology"/>
<dbReference type="PANTHER" id="PTHR21349">
    <property type="entry name" value="50S RIBOSOMAL PROTEIN L21"/>
    <property type="match status" value="1"/>
</dbReference>
<sequence>MDIASKTVTFRELIEQVNNTIQSPDVGRLFAVIHLRGNQRKVTTEDIIIVNGDFPPTVGERIRLEKVLMVGGKDFSLIGRPLLSRNVVKVEATVIEKTLSNFRVSFNYLNGKNYKRFKGIKNCQHLLLLHQWKIIPSLIGYCCSSMKHSIVISNRMT</sequence>
<dbReference type="InterPro" id="IPR036164">
    <property type="entry name" value="bL21-like_sf"/>
</dbReference>
<dbReference type="Pfam" id="PF00829">
    <property type="entry name" value="Ribosomal_L21p"/>
    <property type="match status" value="1"/>
</dbReference>
<dbReference type="InterPro" id="IPR028909">
    <property type="entry name" value="bL21-like"/>
</dbReference>
<dbReference type="SUPFAM" id="SSF141091">
    <property type="entry name" value="L21p-like"/>
    <property type="match status" value="1"/>
</dbReference>
<dbReference type="Proteomes" id="UP001186944">
    <property type="component" value="Unassembled WGS sequence"/>
</dbReference>
<comment type="similarity">
    <text evidence="1">Belongs to the bacterial ribosomal protein bL21 family.</text>
</comment>
<dbReference type="EMBL" id="VSWD01000007">
    <property type="protein sequence ID" value="KAK3096908.1"/>
    <property type="molecule type" value="Genomic_DNA"/>
</dbReference>
<evidence type="ECO:0000256" key="2">
    <source>
        <dbReference type="ARBA" id="ARBA00044129"/>
    </source>
</evidence>
<accession>A0AA88Y2N1</accession>
<evidence type="ECO:0000256" key="1">
    <source>
        <dbReference type="ARBA" id="ARBA00008563"/>
    </source>
</evidence>
<evidence type="ECO:0000313" key="4">
    <source>
        <dbReference type="Proteomes" id="UP001186944"/>
    </source>
</evidence>